<keyword evidence="4 5" id="KW-0472">Membrane</keyword>
<keyword evidence="3 5" id="KW-1133">Transmembrane helix</keyword>
<dbReference type="PANTHER" id="PTHR13800:SF12">
    <property type="entry name" value="TRANSIENT RECEPTOR POTENTIAL CATION CHANNEL SUBFAMILY M MEMBER-LIKE 2"/>
    <property type="match status" value="1"/>
</dbReference>
<dbReference type="InterPro" id="IPR005821">
    <property type="entry name" value="Ion_trans_dom"/>
</dbReference>
<evidence type="ECO:0000259" key="7">
    <source>
        <dbReference type="Pfam" id="PF25508"/>
    </source>
</evidence>
<evidence type="ECO:0000256" key="5">
    <source>
        <dbReference type="SAM" id="Phobius"/>
    </source>
</evidence>
<dbReference type="InterPro" id="IPR050927">
    <property type="entry name" value="TRPM"/>
</dbReference>
<evidence type="ECO:0000313" key="9">
    <source>
        <dbReference type="Proteomes" id="UP000507470"/>
    </source>
</evidence>
<proteinExistence type="predicted"/>
<gene>
    <name evidence="8" type="ORF">MCOR_43189</name>
</gene>
<keyword evidence="2 5" id="KW-0812">Transmembrane</keyword>
<dbReference type="OrthoDB" id="9994106at2759"/>
<feature type="transmembrane region" description="Helical" evidence="5">
    <location>
        <begin position="418"/>
        <end position="442"/>
    </location>
</feature>
<accession>A0A6J8DN10</accession>
<feature type="transmembrane region" description="Helical" evidence="5">
    <location>
        <begin position="268"/>
        <end position="288"/>
    </location>
</feature>
<name>A0A6J8DN10_MYTCO</name>
<dbReference type="GO" id="GO:0005886">
    <property type="term" value="C:plasma membrane"/>
    <property type="evidence" value="ECO:0007669"/>
    <property type="project" value="TreeGrafter"/>
</dbReference>
<feature type="transmembrane region" description="Helical" evidence="5">
    <location>
        <begin position="474"/>
        <end position="491"/>
    </location>
</feature>
<evidence type="ECO:0000256" key="1">
    <source>
        <dbReference type="ARBA" id="ARBA00004141"/>
    </source>
</evidence>
<feature type="transmembrane region" description="Helical" evidence="5">
    <location>
        <begin position="119"/>
        <end position="141"/>
    </location>
</feature>
<dbReference type="Pfam" id="PF25508">
    <property type="entry name" value="TRPM2"/>
    <property type="match status" value="1"/>
</dbReference>
<organism evidence="8 9">
    <name type="scientific">Mytilus coruscus</name>
    <name type="common">Sea mussel</name>
    <dbReference type="NCBI Taxonomy" id="42192"/>
    <lineage>
        <taxon>Eukaryota</taxon>
        <taxon>Metazoa</taxon>
        <taxon>Spiralia</taxon>
        <taxon>Lophotrochozoa</taxon>
        <taxon>Mollusca</taxon>
        <taxon>Bivalvia</taxon>
        <taxon>Autobranchia</taxon>
        <taxon>Pteriomorphia</taxon>
        <taxon>Mytilida</taxon>
        <taxon>Mytiloidea</taxon>
        <taxon>Mytilidae</taxon>
        <taxon>Mytilinae</taxon>
        <taxon>Mytilus</taxon>
    </lineage>
</organism>
<evidence type="ECO:0000256" key="2">
    <source>
        <dbReference type="ARBA" id="ARBA00022692"/>
    </source>
</evidence>
<dbReference type="GO" id="GO:0099604">
    <property type="term" value="F:ligand-gated calcium channel activity"/>
    <property type="evidence" value="ECO:0007669"/>
    <property type="project" value="TreeGrafter"/>
</dbReference>
<keyword evidence="9" id="KW-1185">Reference proteome</keyword>
<evidence type="ECO:0000259" key="6">
    <source>
        <dbReference type="Pfam" id="PF00520"/>
    </source>
</evidence>
<feature type="domain" description="Ion transport" evidence="6">
    <location>
        <begin position="195"/>
        <end position="453"/>
    </location>
</feature>
<dbReference type="AlphaFoldDB" id="A0A6J8DN10"/>
<evidence type="ECO:0000313" key="8">
    <source>
        <dbReference type="EMBL" id="CAC5409978.1"/>
    </source>
</evidence>
<evidence type="ECO:0000256" key="3">
    <source>
        <dbReference type="ARBA" id="ARBA00022989"/>
    </source>
</evidence>
<feature type="transmembrane region" description="Helical" evidence="5">
    <location>
        <begin position="196"/>
        <end position="218"/>
    </location>
</feature>
<evidence type="ECO:0000256" key="4">
    <source>
        <dbReference type="ARBA" id="ARBA00023136"/>
    </source>
</evidence>
<dbReference type="EMBL" id="CACVKT020007663">
    <property type="protein sequence ID" value="CAC5409978.1"/>
    <property type="molecule type" value="Genomic_DNA"/>
</dbReference>
<dbReference type="InterPro" id="IPR057366">
    <property type="entry name" value="TRPM-like"/>
</dbReference>
<comment type="subcellular location">
    <subcellularLocation>
        <location evidence="1">Membrane</location>
        <topology evidence="1">Multi-pass membrane protein</topology>
    </subcellularLocation>
</comment>
<feature type="transmembrane region" description="Helical" evidence="5">
    <location>
        <begin position="300"/>
        <end position="317"/>
    </location>
</feature>
<sequence length="597" mass="70284">MAMIFWELETDHTCSALFASAVLNELSEKAEFSKHMHLSASLKENARHFEDLAYNVMTQLYSDDRESSLKTLVTKVGRYNSTPLNIAVSQKLKKFMAHTACQAKLNSIWNGDIAEYTPFWRVGMVIFLPFLLIQSIGFITINTKKMPSQQISPSKNRDADPDQYRDAYKKKEKFRWIFNMLYCAYQFYSAPVAKFFVYMITYMAFLVIFALFVLTDLYPLSENPPSILEYLTWVWTLSLAIEEIRQILQTNKGSLSKNLQYWAKDVWNVFDIVMYLLFLLSVVLRCLLNSNQFYFARMSYAITLSMFILRSMHFFIIQRYIGPKVVMIGRMLGDLGFFIALYALFLFSFGIMYQAILFPNSVSSPWQLLKDLVYLPYWQLYGELNLEQIEGEEPTKCTSNPQLYTNGTMDRCPIKNQFNALMIAVYLILTNILLVNIIIAIFSQTFQTVQENSGMIYKFHMYALVYEYHDRPMFPLPIVIHLWRIVVFCYYKIRTPKKYGGAFVYDAKPEEIESLHVVEKIAYETFQNGPYYARSRYDARNMMTDERDINKEIDSTSTQHDIMELREEMRRMRDSLIQEIRNQDYRHPVFALDNPRR</sequence>
<protein>
    <submittedName>
        <fullName evidence="8">TRPM1</fullName>
    </submittedName>
</protein>
<reference evidence="8 9" key="1">
    <citation type="submission" date="2020-06" db="EMBL/GenBank/DDBJ databases">
        <authorList>
            <person name="Li R."/>
            <person name="Bekaert M."/>
        </authorList>
    </citation>
    <scope>NUCLEOTIDE SEQUENCE [LARGE SCALE GENOMIC DNA]</scope>
    <source>
        <strain evidence="9">wild</strain>
    </source>
</reference>
<feature type="transmembrane region" description="Helical" evidence="5">
    <location>
        <begin position="337"/>
        <end position="358"/>
    </location>
</feature>
<dbReference type="PANTHER" id="PTHR13800">
    <property type="entry name" value="TRANSIENT RECEPTOR POTENTIAL CATION CHANNEL, SUBFAMILY M, MEMBER 6"/>
    <property type="match status" value="1"/>
</dbReference>
<dbReference type="Pfam" id="PF00520">
    <property type="entry name" value="Ion_trans"/>
    <property type="match status" value="1"/>
</dbReference>
<dbReference type="Proteomes" id="UP000507470">
    <property type="component" value="Unassembled WGS sequence"/>
</dbReference>
<feature type="domain" description="TRPM-like" evidence="7">
    <location>
        <begin position="1"/>
        <end position="98"/>
    </location>
</feature>